<dbReference type="RefSeq" id="WP_342632100.1">
    <property type="nucleotide sequence ID" value="NZ_CP152380.1"/>
</dbReference>
<evidence type="ECO:0000313" key="2">
    <source>
        <dbReference type="Proteomes" id="UP001445268"/>
    </source>
</evidence>
<accession>A0ABZ3E8A4</accession>
<reference evidence="1 2" key="1">
    <citation type="submission" date="2024-04" db="EMBL/GenBank/DDBJ databases">
        <title>Marinobacter sp. SBY-1.</title>
        <authorList>
            <person name="Pan C."/>
        </authorList>
    </citation>
    <scope>NUCLEOTIDE SEQUENCE [LARGE SCALE GENOMIC DNA]</scope>
    <source>
        <strain evidence="1 2">SBY-1</strain>
    </source>
</reference>
<dbReference type="Proteomes" id="UP001445268">
    <property type="component" value="Chromosome"/>
</dbReference>
<dbReference type="SUPFAM" id="SSF82919">
    <property type="entry name" value="Zn-finger domain of Sec23/24"/>
    <property type="match status" value="1"/>
</dbReference>
<sequence>MDNRQIVECLITGLENLRRNATDDYDRGYIKAMLVDANRLLTASIEDDVPTTRLKCAGMIDLYDEDEPGNKETVQYGLVLEFSTREAMAEAFEKGICRYSFGFEIPKSTTSKEQTDQESEEPPVLPVCPDCGSVMNEANPADPSCEIWWCGECGFNEQEGDGHG</sequence>
<protein>
    <submittedName>
        <fullName evidence="1">Uncharacterized protein</fullName>
    </submittedName>
</protein>
<proteinExistence type="predicted"/>
<name>A0ABZ3E8A4_9GAMM</name>
<organism evidence="1 2">
    <name type="scientific">Marinobacter alkaliphilus</name>
    <dbReference type="NCBI Taxonomy" id="254719"/>
    <lineage>
        <taxon>Bacteria</taxon>
        <taxon>Pseudomonadati</taxon>
        <taxon>Pseudomonadota</taxon>
        <taxon>Gammaproteobacteria</taxon>
        <taxon>Pseudomonadales</taxon>
        <taxon>Marinobacteraceae</taxon>
        <taxon>Marinobacter</taxon>
    </lineage>
</organism>
<gene>
    <name evidence="1" type="ORF">AAGT77_05840</name>
</gene>
<keyword evidence="2" id="KW-1185">Reference proteome</keyword>
<dbReference type="InterPro" id="IPR036174">
    <property type="entry name" value="Znf_Sec23_Sec24_sf"/>
</dbReference>
<evidence type="ECO:0000313" key="1">
    <source>
        <dbReference type="EMBL" id="XAF55067.1"/>
    </source>
</evidence>
<dbReference type="EMBL" id="CP152380">
    <property type="protein sequence ID" value="XAF55067.1"/>
    <property type="molecule type" value="Genomic_DNA"/>
</dbReference>